<keyword evidence="2" id="KW-1185">Reference proteome</keyword>
<protein>
    <submittedName>
        <fullName evidence="1">Uncharacterized protein</fullName>
    </submittedName>
</protein>
<evidence type="ECO:0000313" key="1">
    <source>
        <dbReference type="EMBL" id="RUR73890.1"/>
    </source>
</evidence>
<dbReference type="RefSeq" id="WP_016872366.1">
    <property type="nucleotide sequence ID" value="NZ_AJLN01000143.1"/>
</dbReference>
<dbReference type="Proteomes" id="UP000268857">
    <property type="component" value="Unassembled WGS sequence"/>
</dbReference>
<gene>
    <name evidence="1" type="ORF">PCC6912_54310</name>
</gene>
<evidence type="ECO:0000313" key="2">
    <source>
        <dbReference type="Proteomes" id="UP000268857"/>
    </source>
</evidence>
<organism evidence="1 2">
    <name type="scientific">Chlorogloeopsis fritschii PCC 6912</name>
    <dbReference type="NCBI Taxonomy" id="211165"/>
    <lineage>
        <taxon>Bacteria</taxon>
        <taxon>Bacillati</taxon>
        <taxon>Cyanobacteriota</taxon>
        <taxon>Cyanophyceae</taxon>
        <taxon>Nostocales</taxon>
        <taxon>Chlorogloeopsidaceae</taxon>
        <taxon>Chlorogloeopsis</taxon>
    </lineage>
</organism>
<comment type="caution">
    <text evidence="1">The sequence shown here is derived from an EMBL/GenBank/DDBJ whole genome shotgun (WGS) entry which is preliminary data.</text>
</comment>
<reference evidence="1 2" key="1">
    <citation type="journal article" date="2019" name="Genome Biol. Evol.">
        <title>Day and night: Metabolic profiles and evolutionary relationships of six axenic non-marine cyanobacteria.</title>
        <authorList>
            <person name="Will S.E."/>
            <person name="Henke P."/>
            <person name="Boedeker C."/>
            <person name="Huang S."/>
            <person name="Brinkmann H."/>
            <person name="Rohde M."/>
            <person name="Jarek M."/>
            <person name="Friedl T."/>
            <person name="Seufert S."/>
            <person name="Schumacher M."/>
            <person name="Overmann J."/>
            <person name="Neumann-Schaal M."/>
            <person name="Petersen J."/>
        </authorList>
    </citation>
    <scope>NUCLEOTIDE SEQUENCE [LARGE SCALE GENOMIC DNA]</scope>
    <source>
        <strain evidence="1 2">PCC 6912</strain>
    </source>
</reference>
<dbReference type="EMBL" id="RSCJ01000032">
    <property type="protein sequence ID" value="RUR73890.1"/>
    <property type="molecule type" value="Genomic_DNA"/>
</dbReference>
<proteinExistence type="predicted"/>
<sequence length="139" mass="15890">MNSATVGNHFASPRTGVIGKLIANSNNEYDVEVNSQVFKLNQSQFNKLIQVPDTILHLLNQPDERLLATHKQLVDSFLEAARILYFDGNMEYEVLQAWREKLGFKYSNDISSLTDHGNSLEYGGLYLGGDWRDDYDPRY</sequence>
<accession>A0A3S0ZD72</accession>
<name>A0A3S0ZD72_CHLFR</name>
<dbReference type="AlphaFoldDB" id="A0A3S0ZD72"/>